<evidence type="ECO:0000256" key="2">
    <source>
        <dbReference type="ARBA" id="ARBA00010617"/>
    </source>
</evidence>
<evidence type="ECO:0000256" key="6">
    <source>
        <dbReference type="PIRSR" id="PIRSR602401-1"/>
    </source>
</evidence>
<dbReference type="InterPro" id="IPR002401">
    <property type="entry name" value="Cyt_P450_E_grp-I"/>
</dbReference>
<dbReference type="GO" id="GO:0005506">
    <property type="term" value="F:iron ion binding"/>
    <property type="evidence" value="ECO:0007669"/>
    <property type="project" value="InterPro"/>
</dbReference>
<keyword evidence="3 6" id="KW-0479">Metal-binding</keyword>
<comment type="similarity">
    <text evidence="2 7">Belongs to the cytochrome P450 family.</text>
</comment>
<dbReference type="PANTHER" id="PTHR46206">
    <property type="entry name" value="CYTOCHROME P450"/>
    <property type="match status" value="1"/>
</dbReference>
<comment type="caution">
    <text evidence="8">The sequence shown here is derived from an EMBL/GenBank/DDBJ whole genome shotgun (WGS) entry which is preliminary data.</text>
</comment>
<dbReference type="GO" id="GO:0004497">
    <property type="term" value="F:monooxygenase activity"/>
    <property type="evidence" value="ECO:0007669"/>
    <property type="project" value="UniProtKB-KW"/>
</dbReference>
<keyword evidence="7" id="KW-0503">Monooxygenase</keyword>
<gene>
    <name evidence="8" type="ORF">QBC38DRAFT_427568</name>
</gene>
<dbReference type="InterPro" id="IPR001128">
    <property type="entry name" value="Cyt_P450"/>
</dbReference>
<reference evidence="8" key="1">
    <citation type="journal article" date="2023" name="Mol. Phylogenet. Evol.">
        <title>Genome-scale phylogeny and comparative genomics of the fungal order Sordariales.</title>
        <authorList>
            <person name="Hensen N."/>
            <person name="Bonometti L."/>
            <person name="Westerberg I."/>
            <person name="Brannstrom I.O."/>
            <person name="Guillou S."/>
            <person name="Cros-Aarteil S."/>
            <person name="Calhoun S."/>
            <person name="Haridas S."/>
            <person name="Kuo A."/>
            <person name="Mondo S."/>
            <person name="Pangilinan J."/>
            <person name="Riley R."/>
            <person name="LaButti K."/>
            <person name="Andreopoulos B."/>
            <person name="Lipzen A."/>
            <person name="Chen C."/>
            <person name="Yan M."/>
            <person name="Daum C."/>
            <person name="Ng V."/>
            <person name="Clum A."/>
            <person name="Steindorff A."/>
            <person name="Ohm R.A."/>
            <person name="Martin F."/>
            <person name="Silar P."/>
            <person name="Natvig D.O."/>
            <person name="Lalanne C."/>
            <person name="Gautier V."/>
            <person name="Ament-Velasquez S.L."/>
            <person name="Kruys A."/>
            <person name="Hutchinson M.I."/>
            <person name="Powell A.J."/>
            <person name="Barry K."/>
            <person name="Miller A.N."/>
            <person name="Grigoriev I.V."/>
            <person name="Debuchy R."/>
            <person name="Gladieux P."/>
            <person name="Hiltunen Thoren M."/>
            <person name="Johannesson H."/>
        </authorList>
    </citation>
    <scope>NUCLEOTIDE SEQUENCE</scope>
    <source>
        <strain evidence="8">CBS 990.96</strain>
    </source>
</reference>
<evidence type="ECO:0000256" key="3">
    <source>
        <dbReference type="ARBA" id="ARBA00022723"/>
    </source>
</evidence>
<dbReference type="CDD" id="cd11041">
    <property type="entry name" value="CYP503A1-like"/>
    <property type="match status" value="1"/>
</dbReference>
<dbReference type="Proteomes" id="UP001301958">
    <property type="component" value="Unassembled WGS sequence"/>
</dbReference>
<proteinExistence type="inferred from homology"/>
<accession>A0AAN6YT94</accession>
<comment type="cofactor">
    <cofactor evidence="1 6">
        <name>heme</name>
        <dbReference type="ChEBI" id="CHEBI:30413"/>
    </cofactor>
</comment>
<keyword evidence="6 7" id="KW-0349">Heme</keyword>
<evidence type="ECO:0000256" key="1">
    <source>
        <dbReference type="ARBA" id="ARBA00001971"/>
    </source>
</evidence>
<evidence type="ECO:0000313" key="8">
    <source>
        <dbReference type="EMBL" id="KAK4222297.1"/>
    </source>
</evidence>
<dbReference type="InterPro" id="IPR017972">
    <property type="entry name" value="Cyt_P450_CS"/>
</dbReference>
<sequence>MSSLTILLALFLAPLLTFLLYRRIFSPKRSPLPQIPYLEFPPQEDNSFSRYLHDTRSLMRRGYNEYTKKGLPFAMFNHVDFNSPLVILPLKYLEEVRSASTGRLSFPLSLERSTIINDIGGPRMTEEAIRVVRLDVTRCLAGKVGIGGERMERGLVGIMGGKCAEAYKRYMPECKDWTPVNAYQFMLKVFSQVTARTLVGPELCDSKEWLDIILGFTNAAFKASHGVREKYHPLLRWTAKYLDKDVKDVYRIRKRAGELLGTILEKRKQEEKEGIIYEDGIQWLISAYKAAGKELSADQLAQDEFIITIASIHSSSATALSCLYDLMDRREIMEEIKEEIGKVRKEFGVEGSEGWTRQSLAGLKLMDSFMKESQRIHPLQQLTMQRMVVREEGFLFKDGLRLPRYTQISMPNEMIGLDEELHGEDAKEFDAKRWLRKREETGEGSRYHFASISDDMLAFGSGMHACPGRFLAQEVIKLMFVELLEEFEVRYPEGVEKRPGDILKHHNIMPNVGVELLFREQKKS</sequence>
<evidence type="ECO:0000256" key="4">
    <source>
        <dbReference type="ARBA" id="ARBA00023002"/>
    </source>
</evidence>
<organism evidence="8 9">
    <name type="scientific">Podospora fimiseda</name>
    <dbReference type="NCBI Taxonomy" id="252190"/>
    <lineage>
        <taxon>Eukaryota</taxon>
        <taxon>Fungi</taxon>
        <taxon>Dikarya</taxon>
        <taxon>Ascomycota</taxon>
        <taxon>Pezizomycotina</taxon>
        <taxon>Sordariomycetes</taxon>
        <taxon>Sordariomycetidae</taxon>
        <taxon>Sordariales</taxon>
        <taxon>Podosporaceae</taxon>
        <taxon>Podospora</taxon>
    </lineage>
</organism>
<evidence type="ECO:0000256" key="7">
    <source>
        <dbReference type="RuleBase" id="RU000461"/>
    </source>
</evidence>
<dbReference type="InterPro" id="IPR036396">
    <property type="entry name" value="Cyt_P450_sf"/>
</dbReference>
<dbReference type="SUPFAM" id="SSF48264">
    <property type="entry name" value="Cytochrome P450"/>
    <property type="match status" value="1"/>
</dbReference>
<dbReference type="Pfam" id="PF00067">
    <property type="entry name" value="p450"/>
    <property type="match status" value="1"/>
</dbReference>
<evidence type="ECO:0000313" key="9">
    <source>
        <dbReference type="Proteomes" id="UP001301958"/>
    </source>
</evidence>
<evidence type="ECO:0000256" key="5">
    <source>
        <dbReference type="ARBA" id="ARBA00023004"/>
    </source>
</evidence>
<dbReference type="PROSITE" id="PS00086">
    <property type="entry name" value="CYTOCHROME_P450"/>
    <property type="match status" value="1"/>
</dbReference>
<keyword evidence="4 7" id="KW-0560">Oxidoreductase</keyword>
<name>A0AAN6YT94_9PEZI</name>
<feature type="binding site" description="axial binding residue" evidence="6">
    <location>
        <position position="466"/>
    </location>
    <ligand>
        <name>heme</name>
        <dbReference type="ChEBI" id="CHEBI:30413"/>
    </ligand>
    <ligandPart>
        <name>Fe</name>
        <dbReference type="ChEBI" id="CHEBI:18248"/>
    </ligandPart>
</feature>
<dbReference type="GO" id="GO:0016705">
    <property type="term" value="F:oxidoreductase activity, acting on paired donors, with incorporation or reduction of molecular oxygen"/>
    <property type="evidence" value="ECO:0007669"/>
    <property type="project" value="InterPro"/>
</dbReference>
<dbReference type="Gene3D" id="1.10.630.10">
    <property type="entry name" value="Cytochrome P450"/>
    <property type="match status" value="1"/>
</dbReference>
<keyword evidence="9" id="KW-1185">Reference proteome</keyword>
<reference evidence="8" key="2">
    <citation type="submission" date="2023-05" db="EMBL/GenBank/DDBJ databases">
        <authorList>
            <consortium name="Lawrence Berkeley National Laboratory"/>
            <person name="Steindorff A."/>
            <person name="Hensen N."/>
            <person name="Bonometti L."/>
            <person name="Westerberg I."/>
            <person name="Brannstrom I.O."/>
            <person name="Guillou S."/>
            <person name="Cros-Aarteil S."/>
            <person name="Calhoun S."/>
            <person name="Haridas S."/>
            <person name="Kuo A."/>
            <person name="Mondo S."/>
            <person name="Pangilinan J."/>
            <person name="Riley R."/>
            <person name="Labutti K."/>
            <person name="Andreopoulos B."/>
            <person name="Lipzen A."/>
            <person name="Chen C."/>
            <person name="Yanf M."/>
            <person name="Daum C."/>
            <person name="Ng V."/>
            <person name="Clum A."/>
            <person name="Ohm R."/>
            <person name="Martin F."/>
            <person name="Silar P."/>
            <person name="Natvig D."/>
            <person name="Lalanne C."/>
            <person name="Gautier V."/>
            <person name="Ament-Velasquez S.L."/>
            <person name="Kruys A."/>
            <person name="Hutchinson M.I."/>
            <person name="Powell A.J."/>
            <person name="Barry K."/>
            <person name="Miller A.N."/>
            <person name="Grigoriev I.V."/>
            <person name="Debuchy R."/>
            <person name="Gladieux P."/>
            <person name="Thoren M.H."/>
            <person name="Johannesson H."/>
        </authorList>
    </citation>
    <scope>NUCLEOTIDE SEQUENCE</scope>
    <source>
        <strain evidence="8">CBS 990.96</strain>
    </source>
</reference>
<protein>
    <submittedName>
        <fullName evidence="8">Cytochrome P450</fullName>
    </submittedName>
</protein>
<dbReference type="GO" id="GO:0020037">
    <property type="term" value="F:heme binding"/>
    <property type="evidence" value="ECO:0007669"/>
    <property type="project" value="InterPro"/>
</dbReference>
<dbReference type="AlphaFoldDB" id="A0AAN6YT94"/>
<dbReference type="PRINTS" id="PR00463">
    <property type="entry name" value="EP450I"/>
</dbReference>
<dbReference type="EMBL" id="MU865480">
    <property type="protein sequence ID" value="KAK4222297.1"/>
    <property type="molecule type" value="Genomic_DNA"/>
</dbReference>
<dbReference type="PANTHER" id="PTHR46206:SF7">
    <property type="entry name" value="P450, PUTATIVE (EUROFUNG)-RELATED"/>
    <property type="match status" value="1"/>
</dbReference>
<keyword evidence="5 6" id="KW-0408">Iron</keyword>